<feature type="domain" description="Retroviral polymerase SH3-like" evidence="1">
    <location>
        <begin position="65"/>
        <end position="117"/>
    </location>
</feature>
<evidence type="ECO:0000313" key="3">
    <source>
        <dbReference type="Proteomes" id="UP000826656"/>
    </source>
</evidence>
<dbReference type="InterPro" id="IPR039537">
    <property type="entry name" value="Retrotran_Ty1/copia-like"/>
</dbReference>
<sequence length="145" mass="16683">MAQANFSISFWGDALLTAAYILNKVSSKSVSSTPYKLWAGHQTNLNDLRPWGCASYIKDRFGEFGKLSPKGNKSIFIRYTKRSKGYAFIDELEDRSITEIVSRDVRYLENDFPKKGEIDEVEPLYEMLNSEDQEKLSYILDKSMD</sequence>
<gene>
    <name evidence="2" type="ORF">KY290_008056</name>
</gene>
<evidence type="ECO:0000259" key="1">
    <source>
        <dbReference type="Pfam" id="PF25597"/>
    </source>
</evidence>
<dbReference type="InterPro" id="IPR057670">
    <property type="entry name" value="SH3_retrovirus"/>
</dbReference>
<dbReference type="Pfam" id="PF25597">
    <property type="entry name" value="SH3_retrovirus"/>
    <property type="match status" value="1"/>
</dbReference>
<dbReference type="PANTHER" id="PTHR42648">
    <property type="entry name" value="TRANSPOSASE, PUTATIVE-RELATED"/>
    <property type="match status" value="1"/>
</dbReference>
<proteinExistence type="predicted"/>
<comment type="caution">
    <text evidence="2">The sequence shown here is derived from an EMBL/GenBank/DDBJ whole genome shotgun (WGS) entry which is preliminary data.</text>
</comment>
<name>A0ABQ7W7T2_SOLTU</name>
<evidence type="ECO:0000313" key="2">
    <source>
        <dbReference type="EMBL" id="KAH0776645.1"/>
    </source>
</evidence>
<reference evidence="2 3" key="1">
    <citation type="journal article" date="2021" name="bioRxiv">
        <title>Chromosome-scale and haplotype-resolved genome assembly of a tetraploid potato cultivar.</title>
        <authorList>
            <person name="Sun H."/>
            <person name="Jiao W.-B."/>
            <person name="Krause K."/>
            <person name="Campoy J.A."/>
            <person name="Goel M."/>
            <person name="Folz-Donahue K."/>
            <person name="Kukat C."/>
            <person name="Huettel B."/>
            <person name="Schneeberger K."/>
        </authorList>
    </citation>
    <scope>NUCLEOTIDE SEQUENCE [LARGE SCALE GENOMIC DNA]</scope>
    <source>
        <strain evidence="2">SolTubOtavaFocal</strain>
        <tissue evidence="2">Leaves</tissue>
    </source>
</reference>
<dbReference type="PANTHER" id="PTHR42648:SF27">
    <property type="entry name" value="RNA-DIRECTED DNA POLYMERASE"/>
    <property type="match status" value="1"/>
</dbReference>
<protein>
    <recommendedName>
        <fullName evidence="1">Retroviral polymerase SH3-like domain-containing protein</fullName>
    </recommendedName>
</protein>
<organism evidence="2 3">
    <name type="scientific">Solanum tuberosum</name>
    <name type="common">Potato</name>
    <dbReference type="NCBI Taxonomy" id="4113"/>
    <lineage>
        <taxon>Eukaryota</taxon>
        <taxon>Viridiplantae</taxon>
        <taxon>Streptophyta</taxon>
        <taxon>Embryophyta</taxon>
        <taxon>Tracheophyta</taxon>
        <taxon>Spermatophyta</taxon>
        <taxon>Magnoliopsida</taxon>
        <taxon>eudicotyledons</taxon>
        <taxon>Gunneridae</taxon>
        <taxon>Pentapetalae</taxon>
        <taxon>asterids</taxon>
        <taxon>lamiids</taxon>
        <taxon>Solanales</taxon>
        <taxon>Solanaceae</taxon>
        <taxon>Solanoideae</taxon>
        <taxon>Solaneae</taxon>
        <taxon>Solanum</taxon>
    </lineage>
</organism>
<accession>A0ABQ7W7T2</accession>
<dbReference type="EMBL" id="JAIVGD010000003">
    <property type="protein sequence ID" value="KAH0776645.1"/>
    <property type="molecule type" value="Genomic_DNA"/>
</dbReference>
<dbReference type="Proteomes" id="UP000826656">
    <property type="component" value="Unassembled WGS sequence"/>
</dbReference>
<keyword evidence="3" id="KW-1185">Reference proteome</keyword>